<feature type="compositionally biased region" description="Low complexity" evidence="2">
    <location>
        <begin position="280"/>
        <end position="300"/>
    </location>
</feature>
<dbReference type="PANTHER" id="PTHR10343">
    <property type="entry name" value="5'-AMP-ACTIVATED PROTEIN KINASE , BETA SUBUNIT"/>
    <property type="match status" value="1"/>
</dbReference>
<dbReference type="GO" id="GO:0005634">
    <property type="term" value="C:nucleus"/>
    <property type="evidence" value="ECO:0007669"/>
    <property type="project" value="TreeGrafter"/>
</dbReference>
<evidence type="ECO:0000256" key="2">
    <source>
        <dbReference type="SAM" id="MobiDB-lite"/>
    </source>
</evidence>
<feature type="compositionally biased region" description="Low complexity" evidence="2">
    <location>
        <begin position="182"/>
        <end position="205"/>
    </location>
</feature>
<dbReference type="Proteomes" id="UP001204833">
    <property type="component" value="Unassembled WGS sequence"/>
</dbReference>
<organism evidence="4 5">
    <name type="scientific">Candida theae</name>
    <dbReference type="NCBI Taxonomy" id="1198502"/>
    <lineage>
        <taxon>Eukaryota</taxon>
        <taxon>Fungi</taxon>
        <taxon>Dikarya</taxon>
        <taxon>Ascomycota</taxon>
        <taxon>Saccharomycotina</taxon>
        <taxon>Pichiomycetes</taxon>
        <taxon>Debaryomycetaceae</taxon>
        <taxon>Candida/Lodderomyces clade</taxon>
        <taxon>Candida</taxon>
    </lineage>
</organism>
<dbReference type="GO" id="GO:0031588">
    <property type="term" value="C:nucleotide-activated protein kinase complex"/>
    <property type="evidence" value="ECO:0007669"/>
    <property type="project" value="TreeGrafter"/>
</dbReference>
<dbReference type="CDD" id="cd02859">
    <property type="entry name" value="E_set_AMPKbeta_like_N"/>
    <property type="match status" value="1"/>
</dbReference>
<dbReference type="RefSeq" id="XP_051609948.1">
    <property type="nucleotide sequence ID" value="XM_051750728.1"/>
</dbReference>
<feature type="compositionally biased region" description="Basic and acidic residues" evidence="2">
    <location>
        <begin position="224"/>
        <end position="240"/>
    </location>
</feature>
<name>A0AAD5FZU0_9ASCO</name>
<dbReference type="InterPro" id="IPR050827">
    <property type="entry name" value="CRP1_MDG1_kinase"/>
</dbReference>
<dbReference type="InterPro" id="IPR013783">
    <property type="entry name" value="Ig-like_fold"/>
</dbReference>
<dbReference type="Pfam" id="PF16561">
    <property type="entry name" value="AMPK1_CBM"/>
    <property type="match status" value="1"/>
</dbReference>
<evidence type="ECO:0000256" key="1">
    <source>
        <dbReference type="ARBA" id="ARBA00038216"/>
    </source>
</evidence>
<dbReference type="InterPro" id="IPR032640">
    <property type="entry name" value="AMPK1_CBM"/>
</dbReference>
<sequence length="342" mass="36583">MYQYIIQAPTDATSVQITGTFDNWSKSLPEITSPPFEQTITLDEKQDIIFKFIINGNWTTLDLYPVVTDEHGNTNNIVHSEHLILVEEEKEGGVTGVEDFKTEEEGYRAESSDEPVVFAVADGDHTFDNVGKLENDKETVVKGAQVGNGSRNVTTKPAQDKKNETEHVNPHQSKQEPLVSQSATGANPTSSSSSFAAVSSPPTSSDFEHIDHSPSAEVPAINESKGETAADTSAKEKDTTVKSSTTTTANKRTGVVPDKKPEKPALLAHPSESTLKAPGSSSGQTPVVASSSSSVTTPNPEELSSPQGPRIPGSFDGRPSLDKKGSSGKREGLISKFKSLFK</sequence>
<dbReference type="GO" id="GO:0019901">
    <property type="term" value="F:protein kinase binding"/>
    <property type="evidence" value="ECO:0007669"/>
    <property type="project" value="TreeGrafter"/>
</dbReference>
<keyword evidence="5" id="KW-1185">Reference proteome</keyword>
<dbReference type="AlphaFoldDB" id="A0AAD5FZU0"/>
<feature type="domain" description="AMP-activated protein kinase glycogen-binding" evidence="3">
    <location>
        <begin position="6"/>
        <end position="79"/>
    </location>
</feature>
<feature type="compositionally biased region" description="Basic and acidic residues" evidence="2">
    <location>
        <begin position="319"/>
        <end position="333"/>
    </location>
</feature>
<dbReference type="InterPro" id="IPR014756">
    <property type="entry name" value="Ig_E-set"/>
</dbReference>
<dbReference type="GO" id="GO:0007165">
    <property type="term" value="P:signal transduction"/>
    <property type="evidence" value="ECO:0007669"/>
    <property type="project" value="TreeGrafter"/>
</dbReference>
<evidence type="ECO:0000313" key="5">
    <source>
        <dbReference type="Proteomes" id="UP001204833"/>
    </source>
</evidence>
<accession>A0AAD5FZU0</accession>
<dbReference type="SUPFAM" id="SSF81296">
    <property type="entry name" value="E set domains"/>
    <property type="match status" value="1"/>
</dbReference>
<dbReference type="Gene3D" id="2.60.40.10">
    <property type="entry name" value="Immunoglobulins"/>
    <property type="match status" value="1"/>
</dbReference>
<evidence type="ECO:0000313" key="4">
    <source>
        <dbReference type="EMBL" id="KAI5961975.1"/>
    </source>
</evidence>
<proteinExistence type="inferred from homology"/>
<dbReference type="EMBL" id="JAIHNG010000069">
    <property type="protein sequence ID" value="KAI5961975.1"/>
    <property type="molecule type" value="Genomic_DNA"/>
</dbReference>
<evidence type="ECO:0000259" key="3">
    <source>
        <dbReference type="Pfam" id="PF16561"/>
    </source>
</evidence>
<gene>
    <name evidence="4" type="ORF">KGF57_001514</name>
</gene>
<comment type="caution">
    <text evidence="4">The sequence shown here is derived from an EMBL/GenBank/DDBJ whole genome shotgun (WGS) entry which is preliminary data.</text>
</comment>
<dbReference type="GO" id="GO:0005737">
    <property type="term" value="C:cytoplasm"/>
    <property type="evidence" value="ECO:0007669"/>
    <property type="project" value="TreeGrafter"/>
</dbReference>
<feature type="compositionally biased region" description="Basic and acidic residues" evidence="2">
    <location>
        <begin position="158"/>
        <end position="169"/>
    </location>
</feature>
<comment type="similarity">
    <text evidence="1">Belongs to the CRP1/MDG1 family.</text>
</comment>
<feature type="region of interest" description="Disordered" evidence="2">
    <location>
        <begin position="142"/>
        <end position="342"/>
    </location>
</feature>
<protein>
    <recommendedName>
        <fullName evidence="3">AMP-activated protein kinase glycogen-binding domain-containing protein</fullName>
    </recommendedName>
</protein>
<reference evidence="4 5" key="1">
    <citation type="journal article" date="2022" name="DNA Res.">
        <title>Genome analysis of five recently described species of the CUG-Ser clade uncovers Candida theae as a new hybrid lineage with pathogenic potential in the Candida parapsilosis species complex.</title>
        <authorList>
            <person name="Mixao V."/>
            <person name="Del Olmo V."/>
            <person name="Hegedusova E."/>
            <person name="Saus E."/>
            <person name="Pryszcz L."/>
            <person name="Cillingova A."/>
            <person name="Nosek J."/>
            <person name="Gabaldon T."/>
        </authorList>
    </citation>
    <scope>NUCLEOTIDE SEQUENCE [LARGE SCALE GENOMIC DNA]</scope>
    <source>
        <strain evidence="4 5">CBS 12239</strain>
    </source>
</reference>
<dbReference type="PANTHER" id="PTHR10343:SF81">
    <property type="entry name" value="CRUCIFORM DNA-RECOGNIZING PROTEIN 1-RELATED"/>
    <property type="match status" value="1"/>
</dbReference>
<feature type="compositionally biased region" description="Polar residues" evidence="2">
    <location>
        <begin position="147"/>
        <end position="157"/>
    </location>
</feature>
<dbReference type="GeneID" id="76149573"/>